<reference evidence="2" key="1">
    <citation type="submission" date="2022-11" db="UniProtKB">
        <authorList>
            <consortium name="WormBaseParasite"/>
        </authorList>
    </citation>
    <scope>IDENTIFICATION</scope>
</reference>
<evidence type="ECO:0000313" key="1">
    <source>
        <dbReference type="Proteomes" id="UP000887579"/>
    </source>
</evidence>
<accession>A0AC34FTG6</accession>
<organism evidence="1 2">
    <name type="scientific">Panagrolaimus sp. ES5</name>
    <dbReference type="NCBI Taxonomy" id="591445"/>
    <lineage>
        <taxon>Eukaryota</taxon>
        <taxon>Metazoa</taxon>
        <taxon>Ecdysozoa</taxon>
        <taxon>Nematoda</taxon>
        <taxon>Chromadorea</taxon>
        <taxon>Rhabditida</taxon>
        <taxon>Tylenchina</taxon>
        <taxon>Panagrolaimomorpha</taxon>
        <taxon>Panagrolaimoidea</taxon>
        <taxon>Panagrolaimidae</taxon>
        <taxon>Panagrolaimus</taxon>
    </lineage>
</organism>
<evidence type="ECO:0000313" key="2">
    <source>
        <dbReference type="WBParaSite" id="ES5_v2.g20696.t1"/>
    </source>
</evidence>
<sequence>MATKDSLKEDKSLSVSSSHRYSNINLNQNFKCSSLNPVQSKSNFIDIPRKVYETAVLSKFKGLSEQTHNGSNNNDSKFWNKEVEKHLKSLKYSTLNDFYEEKAQKQQIKKKLSTNSSTLSLHIAAYENLVEATTTADSESIEKEGLKDKSDKTKLIKKWSMLKQDLTDSSLASTNPFEFPRQQTDGNTDPEVAKFKASQKVLNPNEQQDKIDIVAEPQPAENVAVPNPATQSTYQRVEKGTRTALLYWDGWLSAQDARLAEDDPNYFGKSGQATDAAASSTTTSSSNSASAALPISSSKQPLRRNTNLKKNWTYGKNGEIIYIATGFVGVFDKNAAAAGGNRSSYSVASTAGGAPASGSNVGSSYGALNLSNYGGKNNALPKPSGPSVGTTWDLKGNPQNRSAYADVVTSGRTGLTASANNSNNQDANYYSKSDAKVKRNAHLKKNWTYAAVPASGSNVGSSYGAINLSNYGGKNNALPKPSGPSVGTTWDLKGNPQNRSAYADVVTSGRTGLTASANNSNNQDANYYSKSDAKVKRNAHLKKNWTYGKNGDVEYLATGFVGIFDKAPGGAGGGGGNRSTYSAVGGATAAGSTCGGSRSPGTNTAVAGSGSNTGSSYGTLNYSSYGGGKNNALPKSSGPSVGTTWDLKGNPQNRSAYADVVTSGR</sequence>
<protein>
    <submittedName>
        <fullName evidence="2">Uncharacterized protein</fullName>
    </submittedName>
</protein>
<name>A0AC34FTG6_9BILA</name>
<dbReference type="Proteomes" id="UP000887579">
    <property type="component" value="Unplaced"/>
</dbReference>
<dbReference type="WBParaSite" id="ES5_v2.g20696.t1">
    <property type="protein sequence ID" value="ES5_v2.g20696.t1"/>
    <property type="gene ID" value="ES5_v2.g20696"/>
</dbReference>
<proteinExistence type="predicted"/>